<dbReference type="InterPro" id="IPR001878">
    <property type="entry name" value="Znf_CCHC"/>
</dbReference>
<dbReference type="SMART" id="SM00343">
    <property type="entry name" value="ZnF_C2HC"/>
    <property type="match status" value="1"/>
</dbReference>
<evidence type="ECO:0000259" key="7">
    <source>
        <dbReference type="PROSITE" id="PS50158"/>
    </source>
</evidence>
<evidence type="ECO:0000256" key="4">
    <source>
        <dbReference type="ARBA" id="ARBA00023136"/>
    </source>
</evidence>
<dbReference type="GO" id="GO:0019068">
    <property type="term" value="P:virion assembly"/>
    <property type="evidence" value="ECO:0007669"/>
    <property type="project" value="InterPro"/>
</dbReference>
<dbReference type="SUPFAM" id="SSF47943">
    <property type="entry name" value="Retrovirus capsid protein, N-terminal core domain"/>
    <property type="match status" value="1"/>
</dbReference>
<evidence type="ECO:0000256" key="5">
    <source>
        <dbReference type="PROSITE-ProRule" id="PRU00047"/>
    </source>
</evidence>
<dbReference type="PROSITE" id="PS50158">
    <property type="entry name" value="ZF_CCHC"/>
    <property type="match status" value="1"/>
</dbReference>
<dbReference type="InterPro" id="IPR050462">
    <property type="entry name" value="Retroviral_Gag-Pol_poly"/>
</dbReference>
<dbReference type="InterPro" id="IPR036875">
    <property type="entry name" value="Znf_CCHC_sf"/>
</dbReference>
<evidence type="ECO:0000256" key="1">
    <source>
        <dbReference type="ARBA" id="ARBA00004165"/>
    </source>
</evidence>
<name>A0AA35L0S6_9SAUR</name>
<dbReference type="Gene3D" id="1.10.150.180">
    <property type="entry name" value="Gamma-retroviral matrix domain"/>
    <property type="match status" value="1"/>
</dbReference>
<dbReference type="Pfam" id="PF02093">
    <property type="entry name" value="Gag_p30"/>
    <property type="match status" value="1"/>
</dbReference>
<dbReference type="GO" id="GO:0008270">
    <property type="term" value="F:zinc ion binding"/>
    <property type="evidence" value="ECO:0007669"/>
    <property type="project" value="UniProtKB-KW"/>
</dbReference>
<dbReference type="Pfam" id="PF01140">
    <property type="entry name" value="Gag_MA"/>
    <property type="match status" value="1"/>
</dbReference>
<dbReference type="AlphaFoldDB" id="A0AA35L0S6"/>
<dbReference type="EMBL" id="OX395136">
    <property type="protein sequence ID" value="CAI5787063.1"/>
    <property type="molecule type" value="Genomic_DNA"/>
</dbReference>
<dbReference type="Gene3D" id="4.10.60.10">
    <property type="entry name" value="Zinc finger, CCHC-type"/>
    <property type="match status" value="1"/>
</dbReference>
<evidence type="ECO:0000256" key="6">
    <source>
        <dbReference type="SAM" id="MobiDB-lite"/>
    </source>
</evidence>
<feature type="compositionally biased region" description="Acidic residues" evidence="6">
    <location>
        <begin position="180"/>
        <end position="192"/>
    </location>
</feature>
<dbReference type="InterPro" id="IPR036946">
    <property type="entry name" value="G_retro_matrix_sf"/>
</dbReference>
<feature type="region of interest" description="Disordered" evidence="6">
    <location>
        <begin position="560"/>
        <end position="612"/>
    </location>
</feature>
<dbReference type="GO" id="GO:0003676">
    <property type="term" value="F:nucleic acid binding"/>
    <property type="evidence" value="ECO:0007669"/>
    <property type="project" value="InterPro"/>
</dbReference>
<dbReference type="Proteomes" id="UP001178461">
    <property type="component" value="Chromosome 11"/>
</dbReference>
<reference evidence="8" key="1">
    <citation type="submission" date="2022-12" db="EMBL/GenBank/DDBJ databases">
        <authorList>
            <person name="Alioto T."/>
            <person name="Alioto T."/>
            <person name="Gomez Garrido J."/>
        </authorList>
    </citation>
    <scope>NUCLEOTIDE SEQUENCE</scope>
</reference>
<comment type="subcellular location">
    <subcellularLocation>
        <location evidence="1">Host cell membrane</location>
    </subcellularLocation>
</comment>
<keyword evidence="5" id="KW-0863">Zinc-finger</keyword>
<dbReference type="InterPro" id="IPR010999">
    <property type="entry name" value="Retrovr_matrix"/>
</dbReference>
<evidence type="ECO:0000256" key="3">
    <source>
        <dbReference type="ARBA" id="ARBA00022870"/>
    </source>
</evidence>
<keyword evidence="5" id="KW-0862">Zinc</keyword>
<evidence type="ECO:0000256" key="2">
    <source>
        <dbReference type="ARBA" id="ARBA00022511"/>
    </source>
</evidence>
<evidence type="ECO:0000313" key="8">
    <source>
        <dbReference type="EMBL" id="CAI5787063.1"/>
    </source>
</evidence>
<dbReference type="SUPFAM" id="SSF57756">
    <property type="entry name" value="Retrovirus zinc finger-like domains"/>
    <property type="match status" value="1"/>
</dbReference>
<keyword evidence="2" id="KW-1032">Host cell membrane</keyword>
<proteinExistence type="predicted"/>
<dbReference type="InterPro" id="IPR003036">
    <property type="entry name" value="Gag_P30"/>
</dbReference>
<keyword evidence="9" id="KW-1185">Reference proteome</keyword>
<dbReference type="InterPro" id="IPR000840">
    <property type="entry name" value="G_retro_matrix"/>
</dbReference>
<protein>
    <submittedName>
        <fullName evidence="8">XP_028607023.1LOW QUALITY PROTEIN: uncharacterized protein LOC114607758</fullName>
    </submittedName>
</protein>
<accession>A0AA35L0S6</accession>
<keyword evidence="3" id="KW-1043">Host membrane</keyword>
<feature type="region of interest" description="Disordered" evidence="6">
    <location>
        <begin position="121"/>
        <end position="192"/>
    </location>
</feature>
<dbReference type="SUPFAM" id="SSF47836">
    <property type="entry name" value="Retroviral matrix proteins"/>
    <property type="match status" value="1"/>
</dbReference>
<keyword evidence="4" id="KW-0472">Membrane</keyword>
<dbReference type="PANTHER" id="PTHR33166">
    <property type="entry name" value="GAG_P30 DOMAIN-CONTAINING PROTEIN"/>
    <property type="match status" value="1"/>
</dbReference>
<evidence type="ECO:0000313" key="9">
    <source>
        <dbReference type="Proteomes" id="UP001178461"/>
    </source>
</evidence>
<dbReference type="Pfam" id="PF00098">
    <property type="entry name" value="zf-CCHC"/>
    <property type="match status" value="1"/>
</dbReference>
<dbReference type="Gene3D" id="1.10.375.10">
    <property type="entry name" value="Human Immunodeficiency Virus Type 1 Capsid Protein"/>
    <property type="match status" value="1"/>
</dbReference>
<organism evidence="8 9">
    <name type="scientific">Podarcis lilfordi</name>
    <name type="common">Lilford's wall lizard</name>
    <dbReference type="NCBI Taxonomy" id="74358"/>
    <lineage>
        <taxon>Eukaryota</taxon>
        <taxon>Metazoa</taxon>
        <taxon>Chordata</taxon>
        <taxon>Craniata</taxon>
        <taxon>Vertebrata</taxon>
        <taxon>Euteleostomi</taxon>
        <taxon>Lepidosauria</taxon>
        <taxon>Squamata</taxon>
        <taxon>Bifurcata</taxon>
        <taxon>Unidentata</taxon>
        <taxon>Episquamata</taxon>
        <taxon>Laterata</taxon>
        <taxon>Lacertibaenia</taxon>
        <taxon>Lacertidae</taxon>
        <taxon>Podarcis</taxon>
    </lineage>
</organism>
<gene>
    <name evidence="8" type="ORF">PODLI_1B003368</name>
</gene>
<sequence length="612" mass="69406">MGSGSSKCTPLECFLNNWKLATKDDDWGFKLKKERLRTLCEVDWPTQGTGWPSQGSFDGRLINPLWQRIIANHPDQIPYISTWKTNVDKTPPWLQACRTAPPRARICAVRQQKLPLVVQDTEEDELIVRPPPYRPPTPAPAPQNDPPLQNNPQDNPPNPVGGSPINPTPEDKDPTKSETDKEDESDDDEGDEETLLKMLEEKVQKGEKWSKKQDKWIKDYVDPYKDQVDVSPHLLEVARCEDGRWKKKQKRWLEAARRAATHHERERGKKDQATALMPLRVVYDPPGPPGENGAAAPRTYTIQHVPFSTADICNWRNQNPSFEENPAKIIKLFEGIFKTYDPTYDDVQYLLDSLLTTEEVRRVHSEARAHLRQLQLNDNQINDAYPRATPNWDYQDQNARTALATYRNHVLAGMRRAARKPTNLAKVAEVVQKSDESPGVYLERLKEAYRQFTPLDPDDPANAPVVKAAFVAQATRDIRRKIQKTEGFLGHGLEWMLEVAQTTYNQRDEVAQKKKENYQAKKLMALRASNSGTGEPARGGGRGRLGRNQCAICRQEGHWKNECPQGRTGGRGGRIPGTIPMGDGTDLRPWGDEEGEEEAFGTRLGTEDRLKP</sequence>
<dbReference type="InterPro" id="IPR008919">
    <property type="entry name" value="Retrov_capsid_N"/>
</dbReference>
<feature type="domain" description="CCHC-type" evidence="7">
    <location>
        <begin position="550"/>
        <end position="565"/>
    </location>
</feature>
<keyword evidence="5" id="KW-0479">Metal-binding</keyword>
<feature type="compositionally biased region" description="Pro residues" evidence="6">
    <location>
        <begin position="129"/>
        <end position="145"/>
    </location>
</feature>
<feature type="compositionally biased region" description="Basic and acidic residues" evidence="6">
    <location>
        <begin position="169"/>
        <end position="179"/>
    </location>
</feature>